<dbReference type="GO" id="GO:0006805">
    <property type="term" value="P:xenobiotic metabolic process"/>
    <property type="evidence" value="ECO:0007669"/>
    <property type="project" value="TreeGrafter"/>
</dbReference>
<dbReference type="EMBL" id="VZRP01000694">
    <property type="protein sequence ID" value="NWV59003.1"/>
    <property type="molecule type" value="Genomic_DNA"/>
</dbReference>
<evidence type="ECO:0000313" key="5">
    <source>
        <dbReference type="EMBL" id="NWV59003.1"/>
    </source>
</evidence>
<dbReference type="Proteomes" id="UP000564407">
    <property type="component" value="Unassembled WGS sequence"/>
</dbReference>
<reference evidence="5 6" key="1">
    <citation type="submission" date="2019-09" db="EMBL/GenBank/DDBJ databases">
        <title>Bird 10,000 Genomes (B10K) Project - Family phase.</title>
        <authorList>
            <person name="Zhang G."/>
        </authorList>
    </citation>
    <scope>NUCLEOTIDE SEQUENCE [LARGE SCALE GENOMIC DNA]</scope>
    <source>
        <strain evidence="5">B10K-DU-029-44</strain>
        <tissue evidence="5">Heart</tissue>
    </source>
</reference>
<accession>A0A7K6G6S2</accession>
<name>A0A7K6G6S2_9PASS</name>
<dbReference type="AlphaFoldDB" id="A0A7K6G6S2"/>
<dbReference type="GO" id="GO:0020037">
    <property type="term" value="F:heme binding"/>
    <property type="evidence" value="ECO:0007669"/>
    <property type="project" value="InterPro"/>
</dbReference>
<comment type="cofactor">
    <cofactor evidence="1">
        <name>heme</name>
        <dbReference type="ChEBI" id="CHEBI:30413"/>
    </cofactor>
</comment>
<proteinExistence type="inferred from homology"/>
<evidence type="ECO:0000256" key="1">
    <source>
        <dbReference type="ARBA" id="ARBA00001971"/>
    </source>
</evidence>
<dbReference type="Gene3D" id="1.10.630.10">
    <property type="entry name" value="Cytochrome P450"/>
    <property type="match status" value="1"/>
</dbReference>
<dbReference type="GO" id="GO:0016712">
    <property type="term" value="F:oxidoreductase activity, acting on paired donors, with incorporation or reduction of molecular oxygen, reduced flavin or flavoprotein as one donor, and incorporation of one atom of oxygen"/>
    <property type="evidence" value="ECO:0007669"/>
    <property type="project" value="TreeGrafter"/>
</dbReference>
<dbReference type="GO" id="GO:0019373">
    <property type="term" value="P:epoxygenase P450 pathway"/>
    <property type="evidence" value="ECO:0007669"/>
    <property type="project" value="TreeGrafter"/>
</dbReference>
<protein>
    <submittedName>
        <fullName evidence="5">CP2A3 protein</fullName>
    </submittedName>
</protein>
<dbReference type="PRINTS" id="PR00463">
    <property type="entry name" value="EP450I"/>
</dbReference>
<comment type="caution">
    <text evidence="5">The sequence shown here is derived from an EMBL/GenBank/DDBJ whole genome shotgun (WGS) entry which is preliminary data.</text>
</comment>
<dbReference type="PANTHER" id="PTHR24300">
    <property type="entry name" value="CYTOCHROME P450 508A4-RELATED"/>
    <property type="match status" value="1"/>
</dbReference>
<evidence type="ECO:0000256" key="3">
    <source>
        <dbReference type="ARBA" id="ARBA00022723"/>
    </source>
</evidence>
<comment type="similarity">
    <text evidence="2">Belongs to the cytochrome P450 family.</text>
</comment>
<feature type="non-terminal residue" evidence="5">
    <location>
        <position position="120"/>
    </location>
</feature>
<dbReference type="GO" id="GO:0005737">
    <property type="term" value="C:cytoplasm"/>
    <property type="evidence" value="ECO:0007669"/>
    <property type="project" value="TreeGrafter"/>
</dbReference>
<dbReference type="PANTHER" id="PTHR24300:SF424">
    <property type="entry name" value="CYTOCHROME P450"/>
    <property type="match status" value="1"/>
</dbReference>
<keyword evidence="3" id="KW-0479">Metal-binding</keyword>
<keyword evidence="4" id="KW-0408">Iron</keyword>
<organism evidence="5 6">
    <name type="scientific">Malurus elegans</name>
    <name type="common">Red-winged fairywren</name>
    <dbReference type="NCBI Taxonomy" id="720584"/>
    <lineage>
        <taxon>Eukaryota</taxon>
        <taxon>Metazoa</taxon>
        <taxon>Chordata</taxon>
        <taxon>Craniata</taxon>
        <taxon>Vertebrata</taxon>
        <taxon>Euteleostomi</taxon>
        <taxon>Archelosauria</taxon>
        <taxon>Archosauria</taxon>
        <taxon>Dinosauria</taxon>
        <taxon>Saurischia</taxon>
        <taxon>Theropoda</taxon>
        <taxon>Coelurosauria</taxon>
        <taxon>Aves</taxon>
        <taxon>Neognathae</taxon>
        <taxon>Neoaves</taxon>
        <taxon>Telluraves</taxon>
        <taxon>Australaves</taxon>
        <taxon>Passeriformes</taxon>
        <taxon>Meliphagoidea</taxon>
        <taxon>Maluridae</taxon>
        <taxon>Malurus</taxon>
    </lineage>
</organism>
<dbReference type="InterPro" id="IPR036396">
    <property type="entry name" value="Cyt_P450_sf"/>
</dbReference>
<keyword evidence="6" id="KW-1185">Reference proteome</keyword>
<gene>
    <name evidence="5" type="primary">Cyp2a3_0</name>
    <name evidence="5" type="ORF">MALELE_R14933</name>
</gene>
<evidence type="ECO:0000256" key="2">
    <source>
        <dbReference type="ARBA" id="ARBA00010617"/>
    </source>
</evidence>
<dbReference type="InterPro" id="IPR050182">
    <property type="entry name" value="Cytochrome_P450_fam2"/>
</dbReference>
<sequence length="120" mass="13857">KLYVMAEPIMRFLPGPHRRAEQLLGKLRSFVTQRVRENAQTLDPNSPRDFIDAFLIQMEKEKGDPNSEFTLENLELTILNLFFAGAETVSSTLCFGFLYLMRHPHIEGETPNPNREPQTH</sequence>
<dbReference type="Pfam" id="PF00067">
    <property type="entry name" value="p450"/>
    <property type="match status" value="1"/>
</dbReference>
<evidence type="ECO:0000313" key="6">
    <source>
        <dbReference type="Proteomes" id="UP000564407"/>
    </source>
</evidence>
<dbReference type="GO" id="GO:0005506">
    <property type="term" value="F:iron ion binding"/>
    <property type="evidence" value="ECO:0007669"/>
    <property type="project" value="InterPro"/>
</dbReference>
<dbReference type="SUPFAM" id="SSF48264">
    <property type="entry name" value="Cytochrome P450"/>
    <property type="match status" value="1"/>
</dbReference>
<feature type="non-terminal residue" evidence="5">
    <location>
        <position position="1"/>
    </location>
</feature>
<dbReference type="InterPro" id="IPR001128">
    <property type="entry name" value="Cyt_P450"/>
</dbReference>
<dbReference type="GO" id="GO:0008392">
    <property type="term" value="F:arachidonate epoxygenase activity"/>
    <property type="evidence" value="ECO:0007669"/>
    <property type="project" value="TreeGrafter"/>
</dbReference>
<evidence type="ECO:0000256" key="4">
    <source>
        <dbReference type="ARBA" id="ARBA00023004"/>
    </source>
</evidence>
<dbReference type="InterPro" id="IPR002401">
    <property type="entry name" value="Cyt_P450_E_grp-I"/>
</dbReference>